<dbReference type="PANTHER" id="PTHR46268:SF6">
    <property type="entry name" value="UNIVERSAL STRESS PROTEIN UP12"/>
    <property type="match status" value="1"/>
</dbReference>
<evidence type="ECO:0000256" key="1">
    <source>
        <dbReference type="ARBA" id="ARBA00008791"/>
    </source>
</evidence>
<dbReference type="PANTHER" id="PTHR46268">
    <property type="entry name" value="STRESS RESPONSE PROTEIN NHAX"/>
    <property type="match status" value="1"/>
</dbReference>
<dbReference type="SUPFAM" id="SSF52402">
    <property type="entry name" value="Adenine nucleotide alpha hydrolases-like"/>
    <property type="match status" value="2"/>
</dbReference>
<sequence>MHRTSKQKKDDWDRQKRNIKTNRMDTLKRIMVGLDLTEMDEQLMKYAAFLCSVSNVEQVDFIHTEKSLDIPQEIIADLPAKSAGKALEQVIAQKVNVYFGQLPHVQVSVQVVEGTPVKEMLHHAKVSQVDLILVGRKLRLKGSGVLAQRILRSGHVSVLFVPENSEPRLERIILSLDFSDYSMMALERLLDSTLLKTGVELICLHVYEVPSGYITMGESYAAFDERMKGFAKEKFEQVVQRFPKLAGRTSLKLVRQENDQDIGGLIVLEAKRERANMLVIGAKGKSAAALFVLGSVTEKVVRHDNDVPLLVFKNKNEGIGFLDALLGNI</sequence>
<dbReference type="EMBL" id="FPCA01000001">
    <property type="protein sequence ID" value="SFU41166.1"/>
    <property type="molecule type" value="Genomic_DNA"/>
</dbReference>
<dbReference type="STRING" id="388950.GCA_001611675_03697"/>
<name>A0A1I7FYL8_9BACT</name>
<dbReference type="CDD" id="cd00293">
    <property type="entry name" value="USP-like"/>
    <property type="match status" value="1"/>
</dbReference>
<dbReference type="InterPro" id="IPR006016">
    <property type="entry name" value="UspA"/>
</dbReference>
<proteinExistence type="inferred from homology"/>
<protein>
    <submittedName>
        <fullName evidence="3">Nucleotide-binding universal stress protein, UspA family</fullName>
    </submittedName>
</protein>
<evidence type="ECO:0000259" key="2">
    <source>
        <dbReference type="Pfam" id="PF00582"/>
    </source>
</evidence>
<dbReference type="Gene3D" id="3.40.50.620">
    <property type="entry name" value="HUPs"/>
    <property type="match status" value="2"/>
</dbReference>
<comment type="similarity">
    <text evidence="1">Belongs to the universal stress protein A family.</text>
</comment>
<reference evidence="4" key="1">
    <citation type="submission" date="2016-10" db="EMBL/GenBank/DDBJ databases">
        <authorList>
            <person name="Varghese N."/>
        </authorList>
    </citation>
    <scope>NUCLEOTIDE SEQUENCE [LARGE SCALE GENOMIC DNA]</scope>
    <source>
        <strain evidence="4">DSM 18820</strain>
    </source>
</reference>
<gene>
    <name evidence="3" type="ORF">SAMN04487941_0561</name>
</gene>
<feature type="domain" description="UspA" evidence="2">
    <location>
        <begin position="170"/>
        <end position="303"/>
    </location>
</feature>
<keyword evidence="4" id="KW-1185">Reference proteome</keyword>
<dbReference type="Pfam" id="PF00582">
    <property type="entry name" value="Usp"/>
    <property type="match status" value="2"/>
</dbReference>
<feature type="domain" description="UspA" evidence="2">
    <location>
        <begin position="28"/>
        <end position="162"/>
    </location>
</feature>
<dbReference type="InterPro" id="IPR014729">
    <property type="entry name" value="Rossmann-like_a/b/a_fold"/>
</dbReference>
<dbReference type="CDD" id="cd23659">
    <property type="entry name" value="USP_At3g01520-like"/>
    <property type="match status" value="1"/>
</dbReference>
<accession>A0A1I7FYL8</accession>
<evidence type="ECO:0000313" key="3">
    <source>
        <dbReference type="EMBL" id="SFU41166.1"/>
    </source>
</evidence>
<dbReference type="Proteomes" id="UP000182491">
    <property type="component" value="Unassembled WGS sequence"/>
</dbReference>
<dbReference type="PRINTS" id="PR01438">
    <property type="entry name" value="UNVRSLSTRESS"/>
</dbReference>
<dbReference type="AlphaFoldDB" id="A0A1I7FYL8"/>
<evidence type="ECO:0000313" key="4">
    <source>
        <dbReference type="Proteomes" id="UP000182491"/>
    </source>
</evidence>
<dbReference type="InterPro" id="IPR006015">
    <property type="entry name" value="Universal_stress_UspA"/>
</dbReference>
<organism evidence="3 4">
    <name type="scientific">Pontibacter akesuensis</name>
    <dbReference type="NCBI Taxonomy" id="388950"/>
    <lineage>
        <taxon>Bacteria</taxon>
        <taxon>Pseudomonadati</taxon>
        <taxon>Bacteroidota</taxon>
        <taxon>Cytophagia</taxon>
        <taxon>Cytophagales</taxon>
        <taxon>Hymenobacteraceae</taxon>
        <taxon>Pontibacter</taxon>
    </lineage>
</organism>